<dbReference type="CDD" id="cd07363">
    <property type="entry name" value="45_DOPA_Dioxygenase"/>
    <property type="match status" value="1"/>
</dbReference>
<evidence type="ECO:0000259" key="6">
    <source>
        <dbReference type="Pfam" id="PF02900"/>
    </source>
</evidence>
<dbReference type="GO" id="GO:0016702">
    <property type="term" value="F:oxidoreductase activity, acting on single donors with incorporation of molecular oxygen, incorporation of two atoms of oxygen"/>
    <property type="evidence" value="ECO:0007669"/>
    <property type="project" value="UniProtKB-ARBA"/>
</dbReference>
<accession>A0A1H9KKL4</accession>
<keyword evidence="5" id="KW-0560">Oxidoreductase</keyword>
<evidence type="ECO:0000256" key="4">
    <source>
        <dbReference type="ARBA" id="ARBA00022833"/>
    </source>
</evidence>
<evidence type="ECO:0000256" key="2">
    <source>
        <dbReference type="ARBA" id="ARBA00007581"/>
    </source>
</evidence>
<protein>
    <submittedName>
        <fullName evidence="7">Aromatic ring-opening dioxygenase, catalytic subunit, LigB family</fullName>
    </submittedName>
</protein>
<evidence type="ECO:0000313" key="8">
    <source>
        <dbReference type="Proteomes" id="UP000198749"/>
    </source>
</evidence>
<evidence type="ECO:0000313" key="7">
    <source>
        <dbReference type="EMBL" id="SEQ99642.1"/>
    </source>
</evidence>
<keyword evidence="8" id="KW-1185">Reference proteome</keyword>
<evidence type="ECO:0000256" key="5">
    <source>
        <dbReference type="ARBA" id="ARBA00023002"/>
    </source>
</evidence>
<sequence length="260" mass="28227">MSEVSAPVMFIGHGSPRWALSPGAAAARLQEYSVYFTQVKALLVISPHWITRGMQLTASPQPETIHDFGGFDEALYQLQYPVAGDPGLAGHIQTVLQDQGVAVSLNQQRGLDHGTWVPLLHMLPEHKIPVLQLSIDAGSTPESLVALGGALKSLRSEGVAIIASGSLTHNLYHMGDEQGSPLDYVVRFQSWARAQVIERNISALSQPHLESDDFAQAHPSAEHYLPLLIAMGASRESDQLSVLDSPVLYRALSMESYGWS</sequence>
<keyword evidence="4" id="KW-0862">Zinc</keyword>
<feature type="domain" description="Extradiol ring-cleavage dioxygenase class III enzyme subunit B" evidence="6">
    <location>
        <begin position="38"/>
        <end position="237"/>
    </location>
</feature>
<evidence type="ECO:0000256" key="1">
    <source>
        <dbReference type="ARBA" id="ARBA00001947"/>
    </source>
</evidence>
<dbReference type="Gene3D" id="3.40.830.10">
    <property type="entry name" value="LigB-like"/>
    <property type="match status" value="1"/>
</dbReference>
<comment type="similarity">
    <text evidence="2">Belongs to the DODA-type extradiol aromatic ring-opening dioxygenase family.</text>
</comment>
<keyword evidence="3" id="KW-0479">Metal-binding</keyword>
<dbReference type="RefSeq" id="WP_091360852.1">
    <property type="nucleotide sequence ID" value="NZ_AP025284.1"/>
</dbReference>
<dbReference type="SUPFAM" id="SSF53213">
    <property type="entry name" value="LigB-like"/>
    <property type="match status" value="1"/>
</dbReference>
<dbReference type="GO" id="GO:0008270">
    <property type="term" value="F:zinc ion binding"/>
    <property type="evidence" value="ECO:0007669"/>
    <property type="project" value="InterPro"/>
</dbReference>
<comment type="cofactor">
    <cofactor evidence="1">
        <name>Zn(2+)</name>
        <dbReference type="ChEBI" id="CHEBI:29105"/>
    </cofactor>
</comment>
<dbReference type="PIRSF" id="PIRSF006157">
    <property type="entry name" value="Doxgns_DODA"/>
    <property type="match status" value="1"/>
</dbReference>
<dbReference type="GO" id="GO:0008198">
    <property type="term" value="F:ferrous iron binding"/>
    <property type="evidence" value="ECO:0007669"/>
    <property type="project" value="InterPro"/>
</dbReference>
<dbReference type="OrthoDB" id="9790889at2"/>
<name>A0A1H9KKL4_9GAMM</name>
<dbReference type="EMBL" id="FOGB01000013">
    <property type="protein sequence ID" value="SEQ99642.1"/>
    <property type="molecule type" value="Genomic_DNA"/>
</dbReference>
<dbReference type="InterPro" id="IPR004183">
    <property type="entry name" value="Xdiol_dOase_suB"/>
</dbReference>
<dbReference type="InterPro" id="IPR014436">
    <property type="entry name" value="Extradiol_dOase_DODA"/>
</dbReference>
<reference evidence="8" key="1">
    <citation type="submission" date="2016-10" db="EMBL/GenBank/DDBJ databases">
        <authorList>
            <person name="Varghese N."/>
            <person name="Submissions S."/>
        </authorList>
    </citation>
    <scope>NUCLEOTIDE SEQUENCE [LARGE SCALE GENOMIC DNA]</scope>
    <source>
        <strain evidence="8">DSM 18887</strain>
    </source>
</reference>
<dbReference type="Proteomes" id="UP000198749">
    <property type="component" value="Unassembled WGS sequence"/>
</dbReference>
<organism evidence="7 8">
    <name type="scientific">Amphritea atlantica</name>
    <dbReference type="NCBI Taxonomy" id="355243"/>
    <lineage>
        <taxon>Bacteria</taxon>
        <taxon>Pseudomonadati</taxon>
        <taxon>Pseudomonadota</taxon>
        <taxon>Gammaproteobacteria</taxon>
        <taxon>Oceanospirillales</taxon>
        <taxon>Oceanospirillaceae</taxon>
        <taxon>Amphritea</taxon>
    </lineage>
</organism>
<dbReference type="AlphaFoldDB" id="A0A1H9KKL4"/>
<dbReference type="PANTHER" id="PTHR30096">
    <property type="entry name" value="4,5-DOPA DIOXYGENASE EXTRADIOL-LIKE PROTEIN"/>
    <property type="match status" value="1"/>
</dbReference>
<evidence type="ECO:0000256" key="3">
    <source>
        <dbReference type="ARBA" id="ARBA00022723"/>
    </source>
</evidence>
<proteinExistence type="inferred from homology"/>
<dbReference type="Pfam" id="PF02900">
    <property type="entry name" value="LigB"/>
    <property type="match status" value="1"/>
</dbReference>
<dbReference type="PANTHER" id="PTHR30096:SF0">
    <property type="entry name" value="4,5-DOPA DIOXYGENASE EXTRADIOL-LIKE PROTEIN"/>
    <property type="match status" value="1"/>
</dbReference>
<keyword evidence="7" id="KW-0223">Dioxygenase</keyword>
<dbReference type="STRING" id="355243.SAMN03080615_03554"/>
<gene>
    <name evidence="7" type="ORF">SAMN03080615_03554</name>
</gene>